<proteinExistence type="predicted"/>
<sequence>MSQDKVQSPYMPGLKEPVDLMDEQEGDKSGGGAGRFISLGNPGDVGGAGREKQQGDYYTPVATEVVKKGGDEGKPSKGLDGSREGAEMNDLYSPEAGVDIVTSDKQSPPQKKTKEMAGAGTDEHEQRGEESGTVVSGPGLVEAGKGMATEVSDSLVSVRGRMMEKLSGLQLPSESLEAVRRTFETGLKGAYTTTRDAVQRTKQSLLDLFPSSHTSSSATEARKVVEEMEKDMLGNSEGSGEDMSQISEGPKVSISETTSAPQFMRAKL</sequence>
<feature type="region of interest" description="Disordered" evidence="1">
    <location>
        <begin position="226"/>
        <end position="268"/>
    </location>
</feature>
<feature type="compositionally biased region" description="Basic and acidic residues" evidence="1">
    <location>
        <begin position="65"/>
        <end position="86"/>
    </location>
</feature>
<dbReference type="AlphaFoldDB" id="A0A8T0HIT8"/>
<feature type="compositionally biased region" description="Basic and acidic residues" evidence="1">
    <location>
        <begin position="121"/>
        <end position="130"/>
    </location>
</feature>
<name>A0A8T0HIT8_CERPU</name>
<dbReference type="EMBL" id="CM026427">
    <property type="protein sequence ID" value="KAG0569872.1"/>
    <property type="molecule type" value="Genomic_DNA"/>
</dbReference>
<gene>
    <name evidence="2" type="ORF">KC19_6G122500</name>
</gene>
<evidence type="ECO:0000256" key="1">
    <source>
        <dbReference type="SAM" id="MobiDB-lite"/>
    </source>
</evidence>
<accession>A0A8T0HIT8</accession>
<keyword evidence="3" id="KW-1185">Reference proteome</keyword>
<protein>
    <submittedName>
        <fullName evidence="2">Uncharacterized protein</fullName>
    </submittedName>
</protein>
<reference evidence="2 3" key="1">
    <citation type="submission" date="2020-06" db="EMBL/GenBank/DDBJ databases">
        <title>WGS assembly of Ceratodon purpureus strain R40.</title>
        <authorList>
            <person name="Carey S.B."/>
            <person name="Jenkins J."/>
            <person name="Shu S."/>
            <person name="Lovell J.T."/>
            <person name="Sreedasyam A."/>
            <person name="Maumus F."/>
            <person name="Tiley G.P."/>
            <person name="Fernandez-Pozo N."/>
            <person name="Barry K."/>
            <person name="Chen C."/>
            <person name="Wang M."/>
            <person name="Lipzen A."/>
            <person name="Daum C."/>
            <person name="Saski C.A."/>
            <person name="Payton A.C."/>
            <person name="Mcbreen J.C."/>
            <person name="Conrad R.E."/>
            <person name="Kollar L.M."/>
            <person name="Olsson S."/>
            <person name="Huttunen S."/>
            <person name="Landis J.B."/>
            <person name="Wickett N.J."/>
            <person name="Johnson M.G."/>
            <person name="Rensing S.A."/>
            <person name="Grimwood J."/>
            <person name="Schmutz J."/>
            <person name="Mcdaniel S.F."/>
        </authorList>
    </citation>
    <scope>NUCLEOTIDE SEQUENCE [LARGE SCALE GENOMIC DNA]</scope>
    <source>
        <strain evidence="2 3">R40</strain>
    </source>
</reference>
<evidence type="ECO:0000313" key="2">
    <source>
        <dbReference type="EMBL" id="KAG0569872.1"/>
    </source>
</evidence>
<feature type="region of interest" description="Disordered" evidence="1">
    <location>
        <begin position="1"/>
        <end position="146"/>
    </location>
</feature>
<feature type="compositionally biased region" description="Polar residues" evidence="1">
    <location>
        <begin position="236"/>
        <end position="247"/>
    </location>
</feature>
<evidence type="ECO:0000313" key="3">
    <source>
        <dbReference type="Proteomes" id="UP000822688"/>
    </source>
</evidence>
<organism evidence="2 3">
    <name type="scientific">Ceratodon purpureus</name>
    <name type="common">Fire moss</name>
    <name type="synonym">Dicranum purpureum</name>
    <dbReference type="NCBI Taxonomy" id="3225"/>
    <lineage>
        <taxon>Eukaryota</taxon>
        <taxon>Viridiplantae</taxon>
        <taxon>Streptophyta</taxon>
        <taxon>Embryophyta</taxon>
        <taxon>Bryophyta</taxon>
        <taxon>Bryophytina</taxon>
        <taxon>Bryopsida</taxon>
        <taxon>Dicranidae</taxon>
        <taxon>Pseudoditrichales</taxon>
        <taxon>Ditrichaceae</taxon>
        <taxon>Ceratodon</taxon>
    </lineage>
</organism>
<comment type="caution">
    <text evidence="2">The sequence shown here is derived from an EMBL/GenBank/DDBJ whole genome shotgun (WGS) entry which is preliminary data.</text>
</comment>
<dbReference type="Proteomes" id="UP000822688">
    <property type="component" value="Chromosome 6"/>
</dbReference>